<dbReference type="Gene3D" id="3.30.700.10">
    <property type="entry name" value="Glycoprotein, Type 4 Pilin"/>
    <property type="match status" value="1"/>
</dbReference>
<dbReference type="AlphaFoldDB" id="B8D2D0"/>
<keyword evidence="8" id="KW-1185">Reference proteome</keyword>
<keyword evidence="2" id="KW-0488">Methylation</keyword>
<evidence type="ECO:0000256" key="4">
    <source>
        <dbReference type="ARBA" id="ARBA00022989"/>
    </source>
</evidence>
<gene>
    <name evidence="7" type="ordered locus">Hore_06000</name>
</gene>
<dbReference type="RefSeq" id="WP_012635545.1">
    <property type="nucleotide sequence ID" value="NC_011899.1"/>
</dbReference>
<evidence type="ECO:0000256" key="5">
    <source>
        <dbReference type="ARBA" id="ARBA00023136"/>
    </source>
</evidence>
<feature type="transmembrane region" description="Helical" evidence="6">
    <location>
        <begin position="12"/>
        <end position="34"/>
    </location>
</feature>
<dbReference type="NCBIfam" id="TIGR02532">
    <property type="entry name" value="IV_pilin_GFxxxE"/>
    <property type="match status" value="1"/>
</dbReference>
<dbReference type="PROSITE" id="PS00409">
    <property type="entry name" value="PROKAR_NTER_METHYL"/>
    <property type="match status" value="1"/>
</dbReference>
<dbReference type="Pfam" id="PF07963">
    <property type="entry name" value="N_methyl"/>
    <property type="match status" value="1"/>
</dbReference>
<evidence type="ECO:0000256" key="6">
    <source>
        <dbReference type="SAM" id="Phobius"/>
    </source>
</evidence>
<reference evidence="7 8" key="1">
    <citation type="journal article" date="2009" name="PLoS ONE">
        <title>Genome analysis of the anaerobic thermohalophilic bacterium Halothermothrix orenii.</title>
        <authorList>
            <person name="Mavromatis K."/>
            <person name="Ivanova N."/>
            <person name="Anderson I."/>
            <person name="Lykidis A."/>
            <person name="Hooper S.D."/>
            <person name="Sun H."/>
            <person name="Kunin V."/>
            <person name="Lapidus A."/>
            <person name="Hugenholtz P."/>
            <person name="Patel B."/>
            <person name="Kyrpides N.C."/>
        </authorList>
    </citation>
    <scope>NUCLEOTIDE SEQUENCE [LARGE SCALE GENOMIC DNA]</scope>
    <source>
        <strain evidence="8">H 168 / OCM 544 / DSM 9562</strain>
    </source>
</reference>
<evidence type="ECO:0000256" key="3">
    <source>
        <dbReference type="ARBA" id="ARBA00022692"/>
    </source>
</evidence>
<keyword evidence="3 6" id="KW-0812">Transmembrane</keyword>
<dbReference type="PANTHER" id="PTHR30093">
    <property type="entry name" value="GENERAL SECRETION PATHWAY PROTEIN G"/>
    <property type="match status" value="1"/>
</dbReference>
<dbReference type="EMBL" id="CP001098">
    <property type="protein sequence ID" value="ACL69357.1"/>
    <property type="molecule type" value="Genomic_DNA"/>
</dbReference>
<evidence type="ECO:0000256" key="2">
    <source>
        <dbReference type="ARBA" id="ARBA00022481"/>
    </source>
</evidence>
<dbReference type="InterPro" id="IPR045584">
    <property type="entry name" value="Pilin-like"/>
</dbReference>
<dbReference type="eggNOG" id="COG4968">
    <property type="taxonomic scope" value="Bacteria"/>
</dbReference>
<dbReference type="GO" id="GO:0016020">
    <property type="term" value="C:membrane"/>
    <property type="evidence" value="ECO:0007669"/>
    <property type="project" value="UniProtKB-SubCell"/>
</dbReference>
<dbReference type="Proteomes" id="UP000000719">
    <property type="component" value="Chromosome"/>
</dbReference>
<evidence type="ECO:0000256" key="1">
    <source>
        <dbReference type="ARBA" id="ARBA00004167"/>
    </source>
</evidence>
<dbReference type="KEGG" id="hor:Hore_06000"/>
<dbReference type="InterPro" id="IPR012902">
    <property type="entry name" value="N_methyl_site"/>
</dbReference>
<proteinExistence type="predicted"/>
<keyword evidence="4 6" id="KW-1133">Transmembrane helix</keyword>
<organism evidence="7 8">
    <name type="scientific">Halothermothrix orenii (strain H 168 / OCM 544 / DSM 9562)</name>
    <dbReference type="NCBI Taxonomy" id="373903"/>
    <lineage>
        <taxon>Bacteria</taxon>
        <taxon>Bacillati</taxon>
        <taxon>Bacillota</taxon>
        <taxon>Clostridia</taxon>
        <taxon>Halanaerobiales</taxon>
        <taxon>Halothermotrichaceae</taxon>
        <taxon>Halothermothrix</taxon>
    </lineage>
</organism>
<dbReference type="STRING" id="373903.Hore_06000"/>
<keyword evidence="5 6" id="KW-0472">Membrane</keyword>
<evidence type="ECO:0000313" key="8">
    <source>
        <dbReference type="Proteomes" id="UP000000719"/>
    </source>
</evidence>
<comment type="subcellular location">
    <subcellularLocation>
        <location evidence="1">Membrane</location>
        <topology evidence="1">Single-pass membrane protein</topology>
    </subcellularLocation>
</comment>
<evidence type="ECO:0000313" key="7">
    <source>
        <dbReference type="EMBL" id="ACL69357.1"/>
    </source>
</evidence>
<dbReference type="PANTHER" id="PTHR30093:SF44">
    <property type="entry name" value="TYPE II SECRETION SYSTEM CORE PROTEIN G"/>
    <property type="match status" value="1"/>
</dbReference>
<dbReference type="HOGENOM" id="CLU_091705_7_1_9"/>
<dbReference type="SUPFAM" id="SSF54523">
    <property type="entry name" value="Pili subunits"/>
    <property type="match status" value="1"/>
</dbReference>
<sequence>MKFFKTLYTRESGITLVEILIVIAIIGIFVGIALPRLGGMRERAQVATGKSVLGTINTALGLYYSEYGTYELGSNYSDISDLLNDYIDNLTATLGDFQLGNYNTPSADEFTLQIGIDQNGDGSLTEADDLILELDQNGDIEVK</sequence>
<protein>
    <submittedName>
        <fullName evidence="7">Tfp pilus assembly protein, major pilin PilA</fullName>
    </submittedName>
</protein>
<accession>B8D2D0</accession>
<name>B8D2D0_HALOH</name>